<keyword evidence="3" id="KW-0813">Transport</keyword>
<keyword evidence="5 13" id="KW-0812">Transmembrane</keyword>
<dbReference type="PROSITE" id="PS50283">
    <property type="entry name" value="NA_SOLUT_SYMP_3"/>
    <property type="match status" value="1"/>
</dbReference>
<feature type="transmembrane region" description="Helical" evidence="13">
    <location>
        <begin position="185"/>
        <end position="203"/>
    </location>
</feature>
<feature type="transmembrane region" description="Helical" evidence="13">
    <location>
        <begin position="379"/>
        <end position="399"/>
    </location>
</feature>
<feature type="transmembrane region" description="Helical" evidence="13">
    <location>
        <begin position="405"/>
        <end position="430"/>
    </location>
</feature>
<dbReference type="NCBIfam" id="TIGR00813">
    <property type="entry name" value="sss"/>
    <property type="match status" value="1"/>
</dbReference>
<dbReference type="EMBL" id="JWHL01000001">
    <property type="protein sequence ID" value="MBR1368176.1"/>
    <property type="molecule type" value="Genomic_DNA"/>
</dbReference>
<feature type="transmembrane region" description="Helical" evidence="13">
    <location>
        <begin position="323"/>
        <end position="346"/>
    </location>
</feature>
<keyword evidence="7 13" id="KW-1133">Transmembrane helix</keyword>
<evidence type="ECO:0000256" key="7">
    <source>
        <dbReference type="ARBA" id="ARBA00022989"/>
    </source>
</evidence>
<evidence type="ECO:0000256" key="11">
    <source>
        <dbReference type="ARBA" id="ARBA00023201"/>
    </source>
</evidence>
<keyword evidence="10 13" id="KW-0472">Membrane</keyword>
<sequence length="505" mass="54842">MADPITIGIIVLYCIVLIGIGGWASRKINNTEDYILAGRSLGFWVFTILMVASICSGMTLVGVSGFGYASGWPGIWEQIAVPLAAAFCITIFGVKLHRVGRENGYLTLEDYFAHRFESARELRGLSAIAGITVSLIYLVGQYTAISIVLVWLFGIEHWQALIISGIIITAYTVVGGLYAVSWTTLLQGGLLIAGVIGITPFLIAKAGGLTHINQVLAGIDPNLVQPWFPSPVYAPYAFATPEFLLSFGILLTVGLACAPHVINNVLAARETTYFKWAPLIAFLVYLVVMFLVKFAGFAVRVLVEEGTLVLPDAVNAQDFAFMYGVEFAAPNVFVWGIFAVIVLAAVMSTTDRLMLTIGTMFSWDIYKNILHPDAPDAKVLRISKISVFLAAGISLILAINPPAMLAWLIWMGIGVMLSTFAIPILAGLYWRGATTKGALAAMSLGLIGSGVFGYYHQFIDKLPVHFSLYSVTLSLLAMIIVSLLTKKNKPEVLDATMTGWYIFRK</sequence>
<comment type="subcellular location">
    <subcellularLocation>
        <location evidence="1">Cell membrane</location>
        <topology evidence="1">Multi-pass membrane protein</topology>
    </subcellularLocation>
</comment>
<proteinExistence type="inferred from homology"/>
<dbReference type="AlphaFoldDB" id="A0A8J7W4Q0"/>
<dbReference type="InterPro" id="IPR050277">
    <property type="entry name" value="Sodium:Solute_Symporter"/>
</dbReference>
<gene>
    <name evidence="14" type="ORF">RJ53_01175</name>
</gene>
<feature type="transmembrane region" description="Helical" evidence="13">
    <location>
        <begin position="158"/>
        <end position="178"/>
    </location>
</feature>
<accession>A0A8J7W4Q0</accession>
<feature type="transmembrane region" description="Helical" evidence="13">
    <location>
        <begin position="44"/>
        <end position="69"/>
    </location>
</feature>
<keyword evidence="11" id="KW-0739">Sodium transport</keyword>
<feature type="transmembrane region" description="Helical" evidence="13">
    <location>
        <begin position="125"/>
        <end position="152"/>
    </location>
</feature>
<reference evidence="14" key="1">
    <citation type="submission" date="2014-12" db="EMBL/GenBank/DDBJ databases">
        <authorList>
            <person name="Huang H.-H."/>
            <person name="Chen S.-C."/>
            <person name="Lai M.-C."/>
        </authorList>
    </citation>
    <scope>NUCLEOTIDE SEQUENCE</scope>
    <source>
        <strain evidence="14">K1F9705b</strain>
    </source>
</reference>
<keyword evidence="15" id="KW-1185">Reference proteome</keyword>
<protein>
    <submittedName>
        <fullName evidence="14">Sodium:solute symporter</fullName>
    </submittedName>
</protein>
<dbReference type="Pfam" id="PF00474">
    <property type="entry name" value="SSF"/>
    <property type="match status" value="1"/>
</dbReference>
<dbReference type="GO" id="GO:0006814">
    <property type="term" value="P:sodium ion transport"/>
    <property type="evidence" value="ECO:0007669"/>
    <property type="project" value="UniProtKB-KW"/>
</dbReference>
<feature type="transmembrane region" description="Helical" evidence="13">
    <location>
        <begin position="437"/>
        <end position="456"/>
    </location>
</feature>
<dbReference type="RefSeq" id="WP_211529773.1">
    <property type="nucleotide sequence ID" value="NZ_JWHL01000001.1"/>
</dbReference>
<dbReference type="OrthoDB" id="9779at2157"/>
<dbReference type="GO" id="GO:0005886">
    <property type="term" value="C:plasma membrane"/>
    <property type="evidence" value="ECO:0007669"/>
    <property type="project" value="UniProtKB-SubCell"/>
</dbReference>
<dbReference type="InterPro" id="IPR001734">
    <property type="entry name" value="Na/solute_symporter"/>
</dbReference>
<evidence type="ECO:0000313" key="14">
    <source>
        <dbReference type="EMBL" id="MBR1368176.1"/>
    </source>
</evidence>
<evidence type="ECO:0000256" key="10">
    <source>
        <dbReference type="ARBA" id="ARBA00023136"/>
    </source>
</evidence>
<feature type="transmembrane region" description="Helical" evidence="13">
    <location>
        <begin position="243"/>
        <end position="267"/>
    </location>
</feature>
<name>A0A8J7W4Q0_9EURY</name>
<feature type="transmembrane region" description="Helical" evidence="13">
    <location>
        <begin position="6"/>
        <end position="24"/>
    </location>
</feature>
<evidence type="ECO:0000256" key="2">
    <source>
        <dbReference type="ARBA" id="ARBA00006434"/>
    </source>
</evidence>
<feature type="transmembrane region" description="Helical" evidence="13">
    <location>
        <begin position="279"/>
        <end position="303"/>
    </location>
</feature>
<dbReference type="PANTHER" id="PTHR48086:SF3">
    <property type="entry name" value="SODIUM_PROLINE SYMPORTER"/>
    <property type="match status" value="1"/>
</dbReference>
<evidence type="ECO:0000256" key="6">
    <source>
        <dbReference type="ARBA" id="ARBA00022847"/>
    </source>
</evidence>
<evidence type="ECO:0000256" key="1">
    <source>
        <dbReference type="ARBA" id="ARBA00004651"/>
    </source>
</evidence>
<evidence type="ECO:0000256" key="4">
    <source>
        <dbReference type="ARBA" id="ARBA00022475"/>
    </source>
</evidence>
<evidence type="ECO:0000256" key="3">
    <source>
        <dbReference type="ARBA" id="ARBA00022448"/>
    </source>
</evidence>
<evidence type="ECO:0000256" key="8">
    <source>
        <dbReference type="ARBA" id="ARBA00023053"/>
    </source>
</evidence>
<evidence type="ECO:0000256" key="9">
    <source>
        <dbReference type="ARBA" id="ARBA00023065"/>
    </source>
</evidence>
<evidence type="ECO:0000256" key="12">
    <source>
        <dbReference type="RuleBase" id="RU362091"/>
    </source>
</evidence>
<feature type="transmembrane region" description="Helical" evidence="13">
    <location>
        <begin position="75"/>
        <end position="94"/>
    </location>
</feature>
<keyword evidence="8" id="KW-0915">Sodium</keyword>
<evidence type="ECO:0000256" key="5">
    <source>
        <dbReference type="ARBA" id="ARBA00022692"/>
    </source>
</evidence>
<dbReference type="PANTHER" id="PTHR48086">
    <property type="entry name" value="SODIUM/PROLINE SYMPORTER-RELATED"/>
    <property type="match status" value="1"/>
</dbReference>
<feature type="transmembrane region" description="Helical" evidence="13">
    <location>
        <begin position="462"/>
        <end position="484"/>
    </location>
</feature>
<dbReference type="InterPro" id="IPR038377">
    <property type="entry name" value="Na/Glc_symporter_sf"/>
</dbReference>
<dbReference type="Gene3D" id="1.20.1730.10">
    <property type="entry name" value="Sodium/glucose cotransporter"/>
    <property type="match status" value="1"/>
</dbReference>
<comment type="caution">
    <text evidence="14">The sequence shown here is derived from an EMBL/GenBank/DDBJ whole genome shotgun (WGS) entry which is preliminary data.</text>
</comment>
<dbReference type="GO" id="GO:0015293">
    <property type="term" value="F:symporter activity"/>
    <property type="evidence" value="ECO:0007669"/>
    <property type="project" value="UniProtKB-KW"/>
</dbReference>
<keyword evidence="4" id="KW-1003">Cell membrane</keyword>
<dbReference type="Proteomes" id="UP000730161">
    <property type="component" value="Unassembled WGS sequence"/>
</dbReference>
<keyword evidence="6" id="KW-0769">Symport</keyword>
<keyword evidence="9" id="KW-0406">Ion transport</keyword>
<organism evidence="14 15">
    <name type="scientific">Methanocalculus chunghsingensis</name>
    <dbReference type="NCBI Taxonomy" id="156457"/>
    <lineage>
        <taxon>Archaea</taxon>
        <taxon>Methanobacteriati</taxon>
        <taxon>Methanobacteriota</taxon>
        <taxon>Stenosarchaea group</taxon>
        <taxon>Methanomicrobia</taxon>
        <taxon>Methanomicrobiales</taxon>
        <taxon>Methanocalculaceae</taxon>
        <taxon>Methanocalculus</taxon>
    </lineage>
</organism>
<dbReference type="CDD" id="cd10322">
    <property type="entry name" value="SLC5sbd"/>
    <property type="match status" value="1"/>
</dbReference>
<evidence type="ECO:0000313" key="15">
    <source>
        <dbReference type="Proteomes" id="UP000730161"/>
    </source>
</evidence>
<comment type="similarity">
    <text evidence="2 12">Belongs to the sodium:solute symporter (SSF) (TC 2.A.21) family.</text>
</comment>
<evidence type="ECO:0000256" key="13">
    <source>
        <dbReference type="SAM" id="Phobius"/>
    </source>
</evidence>